<comment type="function">
    <text evidence="9">Catalyzes the transfer of an acyl chain from an acyl-[acyl-carrier-protein] (ACP) to Kdo(2)-lipid IV(A) to form Kdo(2)-(acyl)-lipid IV(A).</text>
</comment>
<dbReference type="NCBIfam" id="NF005952">
    <property type="entry name" value="PRK08025.1"/>
    <property type="match status" value="1"/>
</dbReference>
<dbReference type="GO" id="GO:0009409">
    <property type="term" value="P:response to cold"/>
    <property type="evidence" value="ECO:0007669"/>
    <property type="project" value="InterPro"/>
</dbReference>
<keyword evidence="6 9" id="KW-1133">Transmembrane helix</keyword>
<accession>A0A370R501</accession>
<comment type="catalytic activity">
    <reaction evidence="9">
        <text>an alpha-Kdo-(2-&gt;4)-alpha-Kdo-(2-&gt;6)-lipid IVA + a fatty acyl-[ACP] = an acyl-alpha-Kdo-(2-&gt;4)-alpha-Kdo-(2-&gt;6)-lipid IVA + holo-[ACP]</text>
        <dbReference type="Rhea" id="RHEA:74287"/>
        <dbReference type="Rhea" id="RHEA-COMP:9685"/>
        <dbReference type="Rhea" id="RHEA-COMP:14125"/>
        <dbReference type="ChEBI" id="CHEBI:64479"/>
        <dbReference type="ChEBI" id="CHEBI:138651"/>
        <dbReference type="ChEBI" id="CHEBI:176429"/>
        <dbReference type="ChEBI" id="CHEBI:193149"/>
        <dbReference type="EC" id="2.3.1.242"/>
    </reaction>
</comment>
<evidence type="ECO:0000256" key="7">
    <source>
        <dbReference type="ARBA" id="ARBA00023136"/>
    </source>
</evidence>
<dbReference type="OrthoDB" id="9803456at2"/>
<dbReference type="GO" id="GO:0009103">
    <property type="term" value="P:lipopolysaccharide biosynthetic process"/>
    <property type="evidence" value="ECO:0007669"/>
    <property type="project" value="UniProtKB-UniRule"/>
</dbReference>
<dbReference type="AlphaFoldDB" id="A0A370R501"/>
<dbReference type="PANTHER" id="PTHR30606">
    <property type="entry name" value="LIPID A BIOSYNTHESIS LAUROYL ACYLTRANSFERASE"/>
    <property type="match status" value="1"/>
</dbReference>
<keyword evidence="2 9" id="KW-0997">Cell inner membrane</keyword>
<keyword evidence="8 9" id="KW-0012">Acyltransferase</keyword>
<comment type="subcellular location">
    <subcellularLocation>
        <location evidence="9">Cell inner membrane</location>
        <topology evidence="9">Single-pass membrane protein</topology>
    </subcellularLocation>
</comment>
<keyword evidence="7 9" id="KW-0472">Membrane</keyword>
<dbReference type="NCBIfam" id="NF005340">
    <property type="entry name" value="PRK06860.1"/>
    <property type="match status" value="1"/>
</dbReference>
<comment type="pathway">
    <text evidence="9">Bacterial outer membrane biogenesis; lipopolysaccharide biosynthesis.</text>
</comment>
<keyword evidence="5 9" id="KW-0448">Lipopolysaccharide biosynthesis</keyword>
<dbReference type="UniPathway" id="UPA00030"/>
<dbReference type="PANTHER" id="PTHR30606:SF7">
    <property type="entry name" value="LIPID A BIOSYNTHESIS PALMITOLEOYLTRANSFERASE"/>
    <property type="match status" value="1"/>
</dbReference>
<dbReference type="HAMAP" id="MF_01942">
    <property type="entry name" value="Lipid_A_LpxL_LpxP"/>
    <property type="match status" value="1"/>
</dbReference>
<dbReference type="InterPro" id="IPR011920">
    <property type="entry name" value="Lipid_A_LpxL_LpxP"/>
</dbReference>
<evidence type="ECO:0000256" key="2">
    <source>
        <dbReference type="ARBA" id="ARBA00022519"/>
    </source>
</evidence>
<dbReference type="PIRSF" id="PIRSF026649">
    <property type="entry name" value="MsbB"/>
    <property type="match status" value="1"/>
</dbReference>
<keyword evidence="1 9" id="KW-1003">Cell membrane</keyword>
<sequence>MTQTTTFKKEFFHPRFFTTWFGLGVLYALVQLPYPWLYHLGHWMGKSAMYFMPRRVRIARQNLTLCFPDKSAKEIDDLVNDNFQALGVSLMETGIAWFWSDRRVRRWFTVTGLENMENACTKNQGVIVIGVHFMSLELGGRVMGLCRPMMAVYRPHNNQVLEYIQTKGRSRSNKAMLDRRNLKGIISALRKGEAVWFAPDQDYGPKGSTFAPFFAVKECATTNGTATIARLSQAKMLTTVLIRKPGAQGYELAIGKEIENYPIDDTVGAATFMNQLIEKEIMRAPEQYLWVHRRFKTQPAGSPSLYSL</sequence>
<dbReference type="NCBIfam" id="TIGR02207">
    <property type="entry name" value="lipid_A_htrB"/>
    <property type="match status" value="1"/>
</dbReference>
<proteinExistence type="inferred from homology"/>
<dbReference type="GO" id="GO:0008951">
    <property type="term" value="F:palmitoleoyl [acyl-carrier-protein]-dependent acyltransferase activity"/>
    <property type="evidence" value="ECO:0007669"/>
    <property type="project" value="InterPro"/>
</dbReference>
<evidence type="ECO:0000256" key="6">
    <source>
        <dbReference type="ARBA" id="ARBA00022989"/>
    </source>
</evidence>
<keyword evidence="4 9" id="KW-0812">Transmembrane</keyword>
<comment type="similarity">
    <text evidence="9">Belongs to the LpxL/LpxM/LpxP family. LpxP subfamily.</text>
</comment>
<dbReference type="Proteomes" id="UP000254848">
    <property type="component" value="Unassembled WGS sequence"/>
</dbReference>
<organism evidence="10 11">
    <name type="scientific">Enterobacillus tribolii</name>
    <dbReference type="NCBI Taxonomy" id="1487935"/>
    <lineage>
        <taxon>Bacteria</taxon>
        <taxon>Pseudomonadati</taxon>
        <taxon>Pseudomonadota</taxon>
        <taxon>Gammaproteobacteria</taxon>
        <taxon>Enterobacterales</taxon>
        <taxon>Hafniaceae</taxon>
        <taxon>Enterobacillus</taxon>
    </lineage>
</organism>
<protein>
    <recommendedName>
        <fullName evidence="9">Lipid A biosynthesis acyltransferase</fullName>
        <ecNumber evidence="9">2.3.1.242</ecNumber>
    </recommendedName>
    <alternativeName>
        <fullName evidence="9">Kdo(2)-lipid IV(A) acyltransferase</fullName>
    </alternativeName>
</protein>
<gene>
    <name evidence="9" type="primary">lpxP</name>
    <name evidence="10" type="ORF">C8D90_101936</name>
</gene>
<dbReference type="HAMAP" id="MF_01943">
    <property type="entry name" value="Lipid_A_LpxP"/>
    <property type="match status" value="1"/>
</dbReference>
<evidence type="ECO:0000256" key="9">
    <source>
        <dbReference type="HAMAP-Rule" id="MF_01943"/>
    </source>
</evidence>
<evidence type="ECO:0000313" key="10">
    <source>
        <dbReference type="EMBL" id="RDK97486.1"/>
    </source>
</evidence>
<dbReference type="GO" id="GO:0036104">
    <property type="term" value="P:Kdo2-lipid A biosynthetic process"/>
    <property type="evidence" value="ECO:0007669"/>
    <property type="project" value="UniProtKB-UniRule"/>
</dbReference>
<dbReference type="EMBL" id="QRAP01000001">
    <property type="protein sequence ID" value="RDK97486.1"/>
    <property type="molecule type" value="Genomic_DNA"/>
</dbReference>
<dbReference type="Pfam" id="PF03279">
    <property type="entry name" value="Lip_A_acyltrans"/>
    <property type="match status" value="1"/>
</dbReference>
<dbReference type="GO" id="GO:0009245">
    <property type="term" value="P:lipid A biosynthetic process"/>
    <property type="evidence" value="ECO:0007669"/>
    <property type="project" value="InterPro"/>
</dbReference>
<feature type="short sequence motif" description="HXXXXD motif" evidence="9">
    <location>
        <begin position="132"/>
        <end position="137"/>
    </location>
</feature>
<keyword evidence="3 9" id="KW-0808">Transferase</keyword>
<keyword evidence="11" id="KW-1185">Reference proteome</keyword>
<evidence type="ECO:0000256" key="4">
    <source>
        <dbReference type="ARBA" id="ARBA00022692"/>
    </source>
</evidence>
<evidence type="ECO:0000313" key="11">
    <source>
        <dbReference type="Proteomes" id="UP000254848"/>
    </source>
</evidence>
<evidence type="ECO:0000256" key="3">
    <source>
        <dbReference type="ARBA" id="ARBA00022679"/>
    </source>
</evidence>
<dbReference type="GO" id="GO:0005886">
    <property type="term" value="C:plasma membrane"/>
    <property type="evidence" value="ECO:0007669"/>
    <property type="project" value="UniProtKB-SubCell"/>
</dbReference>
<dbReference type="InterPro" id="IPR004960">
    <property type="entry name" value="LipA_acyltrans"/>
</dbReference>
<evidence type="ECO:0000256" key="8">
    <source>
        <dbReference type="ARBA" id="ARBA00023315"/>
    </source>
</evidence>
<evidence type="ECO:0000256" key="1">
    <source>
        <dbReference type="ARBA" id="ARBA00022475"/>
    </source>
</evidence>
<name>A0A370R501_9GAMM</name>
<reference evidence="10 11" key="1">
    <citation type="submission" date="2018-07" db="EMBL/GenBank/DDBJ databases">
        <title>Genomic Encyclopedia of Type Strains, Phase IV (KMG-IV): sequencing the most valuable type-strain genomes for metagenomic binning, comparative biology and taxonomic classification.</title>
        <authorList>
            <person name="Goeker M."/>
        </authorList>
    </citation>
    <scope>NUCLEOTIDE SEQUENCE [LARGE SCALE GENOMIC DNA]</scope>
    <source>
        <strain evidence="10 11">DSM 103736</strain>
    </source>
</reference>
<dbReference type="InterPro" id="IPR030857">
    <property type="entry name" value="Lipid_A_LpxP"/>
</dbReference>
<evidence type="ECO:0000256" key="5">
    <source>
        <dbReference type="ARBA" id="ARBA00022985"/>
    </source>
</evidence>
<dbReference type="EC" id="2.3.1.242" evidence="9"/>
<dbReference type="CDD" id="cd07984">
    <property type="entry name" value="LPLAT_LABLAT-like"/>
    <property type="match status" value="1"/>
</dbReference>
<comment type="caution">
    <text evidence="10">The sequence shown here is derived from an EMBL/GenBank/DDBJ whole genome shotgun (WGS) entry which is preliminary data.</text>
</comment>
<dbReference type="RefSeq" id="WP_115457198.1">
    <property type="nucleotide sequence ID" value="NZ_QRAP01000001.1"/>
</dbReference>